<dbReference type="eggNOG" id="COG0031">
    <property type="taxonomic scope" value="Bacteria"/>
</dbReference>
<evidence type="ECO:0000259" key="4">
    <source>
        <dbReference type="Pfam" id="PF00291"/>
    </source>
</evidence>
<protein>
    <submittedName>
        <fullName evidence="5">Cystathionine beta-synthase</fullName>
    </submittedName>
</protein>
<organism evidence="5 6">
    <name type="scientific">Pseudobdellovibrio exovorus JSS</name>
    <dbReference type="NCBI Taxonomy" id="1184267"/>
    <lineage>
        <taxon>Bacteria</taxon>
        <taxon>Pseudomonadati</taxon>
        <taxon>Bdellovibrionota</taxon>
        <taxon>Bdellovibrionia</taxon>
        <taxon>Bdellovibrionales</taxon>
        <taxon>Pseudobdellovibrionaceae</taxon>
        <taxon>Pseudobdellovibrio</taxon>
    </lineage>
</organism>
<dbReference type="GO" id="GO:0006535">
    <property type="term" value="P:cysteine biosynthetic process from serine"/>
    <property type="evidence" value="ECO:0007669"/>
    <property type="project" value="InterPro"/>
</dbReference>
<dbReference type="InterPro" id="IPR001216">
    <property type="entry name" value="P-phosphate_BS"/>
</dbReference>
<dbReference type="HOGENOM" id="CLU_021018_1_0_7"/>
<dbReference type="CDD" id="cd01561">
    <property type="entry name" value="CBS_like"/>
    <property type="match status" value="1"/>
</dbReference>
<dbReference type="Proteomes" id="UP000012040">
    <property type="component" value="Chromosome"/>
</dbReference>
<sequence>MNKSPGIYDNILQTIGNTPLIRLNKVTQKADQGLKHEFLAKIEYFNPAGSVKDRIGLAMIEAAEKRGELKPGGTIVEATAGNTGLGLALAAAVKGYKCIFVLPEKMSEEKRAMLRAYGARVVMTPMGVEPDDPRSHYSVAKKIAQSLDNCFYANQFHNPDNFDVHYHVTGPEIWEQTGGNIDVFVAGVGTGGTLSGVAKFLKEKNPNIKVICADPYGSILADLFYHGKIVEPPGSWKVEGVGEDMLPENCHLKLYDDFVKVNDQDSFDLTRRLITEEGLCVGPSSALILKAAMTYAEKSLQKPSRIVVLMPDSGRAYMSKAFNDKWLVDNGLLSEEALQKAFNVEVKAADEMKRLNLL</sequence>
<dbReference type="FunFam" id="3.40.50.1100:FF:000118">
    <property type="entry name" value="Related to CYS4-cystathionine beta-synthase"/>
    <property type="match status" value="1"/>
</dbReference>
<dbReference type="RefSeq" id="WP_015471205.1">
    <property type="nucleotide sequence ID" value="NC_020813.1"/>
</dbReference>
<dbReference type="Pfam" id="PF00291">
    <property type="entry name" value="PALP"/>
    <property type="match status" value="1"/>
</dbReference>
<gene>
    <name evidence="5" type="ORF">A11Q_2499</name>
</gene>
<dbReference type="PATRIC" id="fig|1184267.3.peg.2526"/>
<accession>M4VDZ6</accession>
<evidence type="ECO:0000313" key="5">
    <source>
        <dbReference type="EMBL" id="AGH96715.1"/>
    </source>
</evidence>
<dbReference type="PANTHER" id="PTHR10314">
    <property type="entry name" value="CYSTATHIONINE BETA-SYNTHASE"/>
    <property type="match status" value="1"/>
</dbReference>
<proteinExistence type="inferred from homology"/>
<feature type="domain" description="Tryptophan synthase beta chain-like PALP" evidence="4">
    <location>
        <begin position="11"/>
        <end position="312"/>
    </location>
</feature>
<evidence type="ECO:0000256" key="1">
    <source>
        <dbReference type="ARBA" id="ARBA00001933"/>
    </source>
</evidence>
<reference evidence="5 6" key="1">
    <citation type="journal article" date="2013" name="ISME J.">
        <title>By their genes ye shall know them: genomic signatures of predatory bacteria.</title>
        <authorList>
            <person name="Pasternak Z."/>
            <person name="Pietrokovski S."/>
            <person name="Rotem O."/>
            <person name="Gophna U."/>
            <person name="Lurie-Weinberger M.N."/>
            <person name="Jurkevitch E."/>
        </authorList>
    </citation>
    <scope>NUCLEOTIDE SEQUENCE [LARGE SCALE GENOMIC DNA]</scope>
    <source>
        <strain evidence="5 6">JSS</strain>
    </source>
</reference>
<dbReference type="KEGG" id="bex:A11Q_2499"/>
<keyword evidence="6" id="KW-1185">Reference proteome</keyword>
<name>M4VDZ6_9BACT</name>
<comment type="cofactor">
    <cofactor evidence="1">
        <name>pyridoxal 5'-phosphate</name>
        <dbReference type="ChEBI" id="CHEBI:597326"/>
    </cofactor>
</comment>
<evidence type="ECO:0000313" key="6">
    <source>
        <dbReference type="Proteomes" id="UP000012040"/>
    </source>
</evidence>
<dbReference type="GO" id="GO:0016765">
    <property type="term" value="F:transferase activity, transferring alkyl or aryl (other than methyl) groups"/>
    <property type="evidence" value="ECO:0007669"/>
    <property type="project" value="UniProtKB-ARBA"/>
</dbReference>
<comment type="similarity">
    <text evidence="2">Belongs to the cysteine synthase/cystathionine beta-synthase family.</text>
</comment>
<keyword evidence="3" id="KW-0663">Pyridoxal phosphate</keyword>
<evidence type="ECO:0000256" key="2">
    <source>
        <dbReference type="ARBA" id="ARBA00007103"/>
    </source>
</evidence>
<dbReference type="SUPFAM" id="SSF53686">
    <property type="entry name" value="Tryptophan synthase beta subunit-like PLP-dependent enzymes"/>
    <property type="match status" value="1"/>
</dbReference>
<dbReference type="PROSITE" id="PS00901">
    <property type="entry name" value="CYS_SYNTHASE"/>
    <property type="match status" value="1"/>
</dbReference>
<dbReference type="InterPro" id="IPR001926">
    <property type="entry name" value="TrpB-like_PALP"/>
</dbReference>
<dbReference type="FunFam" id="3.40.50.1100:FF:000003">
    <property type="entry name" value="Cystathionine beta-synthase"/>
    <property type="match status" value="1"/>
</dbReference>
<dbReference type="InterPro" id="IPR050214">
    <property type="entry name" value="Cys_Synth/Cystath_Beta-Synth"/>
</dbReference>
<dbReference type="STRING" id="1184267.A11Q_2499"/>
<dbReference type="OrthoDB" id="5289678at2"/>
<dbReference type="InterPro" id="IPR036052">
    <property type="entry name" value="TrpB-like_PALP_sf"/>
</dbReference>
<dbReference type="AlphaFoldDB" id="M4VDZ6"/>
<dbReference type="EMBL" id="CP003537">
    <property type="protein sequence ID" value="AGH96715.1"/>
    <property type="molecule type" value="Genomic_DNA"/>
</dbReference>
<evidence type="ECO:0000256" key="3">
    <source>
        <dbReference type="ARBA" id="ARBA00022898"/>
    </source>
</evidence>
<dbReference type="Gene3D" id="3.40.50.1100">
    <property type="match status" value="2"/>
</dbReference>